<reference evidence="1" key="1">
    <citation type="submission" date="2018-11" db="EMBL/GenBank/DDBJ databases">
        <authorList>
            <consortium name="Pathogen Informatics"/>
        </authorList>
    </citation>
    <scope>NUCLEOTIDE SEQUENCE</scope>
</reference>
<comment type="caution">
    <text evidence="1">The sequence shown here is derived from an EMBL/GenBank/DDBJ whole genome shotgun (WGS) entry which is preliminary data.</text>
</comment>
<accession>A0A448WH73</accession>
<name>A0A448WH73_9PLAT</name>
<evidence type="ECO:0000313" key="2">
    <source>
        <dbReference type="Proteomes" id="UP000784294"/>
    </source>
</evidence>
<evidence type="ECO:0000313" key="1">
    <source>
        <dbReference type="EMBL" id="VEL11652.1"/>
    </source>
</evidence>
<gene>
    <name evidence="1" type="ORF">PXEA_LOCUS5092</name>
</gene>
<dbReference type="EMBL" id="CAAALY010012429">
    <property type="protein sequence ID" value="VEL11652.1"/>
    <property type="molecule type" value="Genomic_DNA"/>
</dbReference>
<sequence length="133" mass="14345">MQISKGGGGERFVSIPLDYGLAILHSCMKPTPPFTLIVHRSTLSAVTVDLMFHLYGHLSLAGHREYGEKGRVGSMSKNAFSSCHPALVAFASLEDVKGLSFTCQLQVPVSSLFSSVDITFSSNCGYRAEPLSF</sequence>
<dbReference type="Proteomes" id="UP000784294">
    <property type="component" value="Unassembled WGS sequence"/>
</dbReference>
<proteinExistence type="predicted"/>
<dbReference type="AlphaFoldDB" id="A0A448WH73"/>
<keyword evidence="2" id="KW-1185">Reference proteome</keyword>
<organism evidence="1 2">
    <name type="scientific">Protopolystoma xenopodis</name>
    <dbReference type="NCBI Taxonomy" id="117903"/>
    <lineage>
        <taxon>Eukaryota</taxon>
        <taxon>Metazoa</taxon>
        <taxon>Spiralia</taxon>
        <taxon>Lophotrochozoa</taxon>
        <taxon>Platyhelminthes</taxon>
        <taxon>Monogenea</taxon>
        <taxon>Polyopisthocotylea</taxon>
        <taxon>Polystomatidea</taxon>
        <taxon>Polystomatidae</taxon>
        <taxon>Protopolystoma</taxon>
    </lineage>
</organism>
<protein>
    <submittedName>
        <fullName evidence="1">Uncharacterized protein</fullName>
    </submittedName>
</protein>